<organism evidence="3 4">
    <name type="scientific">Linum trigynum</name>
    <dbReference type="NCBI Taxonomy" id="586398"/>
    <lineage>
        <taxon>Eukaryota</taxon>
        <taxon>Viridiplantae</taxon>
        <taxon>Streptophyta</taxon>
        <taxon>Embryophyta</taxon>
        <taxon>Tracheophyta</taxon>
        <taxon>Spermatophyta</taxon>
        <taxon>Magnoliopsida</taxon>
        <taxon>eudicotyledons</taxon>
        <taxon>Gunneridae</taxon>
        <taxon>Pentapetalae</taxon>
        <taxon>rosids</taxon>
        <taxon>fabids</taxon>
        <taxon>Malpighiales</taxon>
        <taxon>Linaceae</taxon>
        <taxon>Linum</taxon>
    </lineage>
</organism>
<dbReference type="InterPro" id="IPR005162">
    <property type="entry name" value="Retrotrans_gag_dom"/>
</dbReference>
<feature type="region of interest" description="Disordered" evidence="1">
    <location>
        <begin position="152"/>
        <end position="182"/>
    </location>
</feature>
<gene>
    <name evidence="3" type="ORF">LTRI10_LOCUS9414</name>
</gene>
<feature type="compositionally biased region" description="Polar residues" evidence="1">
    <location>
        <begin position="152"/>
        <end position="166"/>
    </location>
</feature>
<protein>
    <recommendedName>
        <fullName evidence="2">Retrotransposon gag domain-containing protein</fullName>
    </recommendedName>
</protein>
<name>A0AAV2D0G8_9ROSI</name>
<evidence type="ECO:0000313" key="3">
    <source>
        <dbReference type="EMBL" id="CAL1362343.1"/>
    </source>
</evidence>
<dbReference type="PANTHER" id="PTHR33223:SF11">
    <property type="entry name" value="ELEMENT PROTEIN, PUTATIVE-RELATED"/>
    <property type="match status" value="1"/>
</dbReference>
<sequence length="555" mass="62048">MAPRRRNQEGDVPPGFVEEHVANIEGGQGVGAEDIGGSGNPPSTVVPTEDMSIRHFMEENRRMFAGLNSEFAGFKGEVNQRVDALTAQHDSLESRVDRCLGQLFDVVTKNRHDFDVFVDKNLRDMNEIRELLGRPATQPRCLPLNGENNLNSETCFPNNGARNSPPRQGVPPTPVVNPPTPRVNIGETSTAANTRVEPPPFHGAGPQNIPEARPYVAPMSGGVGGGTINNDHVPPRNYPQNVPPPPNVFGMDPGGFIPQGEQLEGQDVNAIRDQVAQMLADQFGLGIRPAMPPVYRKPYPDWDDRYYPFPRCFRVPDFITFSGIGDQSTVEHVGRFTVRCGDVSDFLKLRLFGNSLTGPAFAWYVNLPSNSVQTLQQMKQMFHAQFYRSEPEVTMADLARMRQQPGETVEHFLTNFKNARNRCFVNLTEREFVKLAQGGLNFELRKKFQDREFYDLFQLMSCAVRYESLLHEEEHKRSGSRGQYVPNFENYGVNNVGSDVDEVEIYLAEIVQGKPYVCASLAKADGEPQGGKPNRAPIQPRKYSFDVSKSDIIFD</sequence>
<evidence type="ECO:0000259" key="2">
    <source>
        <dbReference type="Pfam" id="PF03732"/>
    </source>
</evidence>
<dbReference type="AlphaFoldDB" id="A0AAV2D0G8"/>
<keyword evidence="4" id="KW-1185">Reference proteome</keyword>
<dbReference type="Pfam" id="PF03732">
    <property type="entry name" value="Retrotrans_gag"/>
    <property type="match status" value="1"/>
</dbReference>
<feature type="domain" description="Retrotransposon gag" evidence="2">
    <location>
        <begin position="351"/>
        <end position="441"/>
    </location>
</feature>
<accession>A0AAV2D0G8</accession>
<evidence type="ECO:0000313" key="4">
    <source>
        <dbReference type="Proteomes" id="UP001497516"/>
    </source>
</evidence>
<dbReference type="EMBL" id="OZ034814">
    <property type="protein sequence ID" value="CAL1362343.1"/>
    <property type="molecule type" value="Genomic_DNA"/>
</dbReference>
<feature type="compositionally biased region" description="Pro residues" evidence="1">
    <location>
        <begin position="168"/>
        <end position="181"/>
    </location>
</feature>
<dbReference type="PANTHER" id="PTHR33223">
    <property type="entry name" value="CCHC-TYPE DOMAIN-CONTAINING PROTEIN"/>
    <property type="match status" value="1"/>
</dbReference>
<proteinExistence type="predicted"/>
<dbReference type="Proteomes" id="UP001497516">
    <property type="component" value="Chromosome 10"/>
</dbReference>
<reference evidence="3 4" key="1">
    <citation type="submission" date="2024-04" db="EMBL/GenBank/DDBJ databases">
        <authorList>
            <person name="Fracassetti M."/>
        </authorList>
    </citation>
    <scope>NUCLEOTIDE SEQUENCE [LARGE SCALE GENOMIC DNA]</scope>
</reference>
<evidence type="ECO:0000256" key="1">
    <source>
        <dbReference type="SAM" id="MobiDB-lite"/>
    </source>
</evidence>